<feature type="domain" description="YncI copper-binding" evidence="4">
    <location>
        <begin position="29"/>
        <end position="173"/>
    </location>
</feature>
<feature type="compositionally biased region" description="Basic and acidic residues" evidence="1">
    <location>
        <begin position="176"/>
        <end position="196"/>
    </location>
</feature>
<protein>
    <submittedName>
        <fullName evidence="5">YcnI family protein</fullName>
    </submittedName>
</protein>
<comment type="caution">
    <text evidence="5">The sequence shown here is derived from an EMBL/GenBank/DDBJ whole genome shotgun (WGS) entry which is preliminary data.</text>
</comment>
<dbReference type="Proteomes" id="UP000694501">
    <property type="component" value="Unassembled WGS sequence"/>
</dbReference>
<organism evidence="5 6">
    <name type="scientific">Streptomyces tardus</name>
    <dbReference type="NCBI Taxonomy" id="2780544"/>
    <lineage>
        <taxon>Bacteria</taxon>
        <taxon>Bacillati</taxon>
        <taxon>Actinomycetota</taxon>
        <taxon>Actinomycetes</taxon>
        <taxon>Kitasatosporales</taxon>
        <taxon>Streptomycetaceae</taxon>
        <taxon>Streptomyces</taxon>
    </lineage>
</organism>
<keyword evidence="2" id="KW-0812">Transmembrane</keyword>
<keyword evidence="2" id="KW-0472">Membrane</keyword>
<dbReference type="Pfam" id="PF07987">
    <property type="entry name" value="DUF1775"/>
    <property type="match status" value="1"/>
</dbReference>
<keyword evidence="3" id="KW-0732">Signal</keyword>
<feature type="compositionally biased region" description="Polar residues" evidence="1">
    <location>
        <begin position="202"/>
        <end position="215"/>
    </location>
</feature>
<feature type="transmembrane region" description="Helical" evidence="2">
    <location>
        <begin position="218"/>
        <end position="236"/>
    </location>
</feature>
<evidence type="ECO:0000313" key="6">
    <source>
        <dbReference type="Proteomes" id="UP000694501"/>
    </source>
</evidence>
<feature type="chain" id="PRO_5037498554" evidence="3">
    <location>
        <begin position="29"/>
        <end position="245"/>
    </location>
</feature>
<feature type="signal peptide" evidence="3">
    <location>
        <begin position="1"/>
        <end position="28"/>
    </location>
</feature>
<evidence type="ECO:0000313" key="5">
    <source>
        <dbReference type="EMBL" id="MBU7597715.1"/>
    </source>
</evidence>
<evidence type="ECO:0000259" key="4">
    <source>
        <dbReference type="Pfam" id="PF07987"/>
    </source>
</evidence>
<dbReference type="EMBL" id="JAELVF020000001">
    <property type="protein sequence ID" value="MBU7597715.1"/>
    <property type="molecule type" value="Genomic_DNA"/>
</dbReference>
<feature type="region of interest" description="Disordered" evidence="1">
    <location>
        <begin position="174"/>
        <end position="216"/>
    </location>
</feature>
<dbReference type="Gene3D" id="2.60.40.2230">
    <property type="entry name" value="Uncharacterised protein YcnI-like PF07987, DUF1775"/>
    <property type="match status" value="1"/>
</dbReference>
<evidence type="ECO:0000256" key="3">
    <source>
        <dbReference type="SAM" id="SignalP"/>
    </source>
</evidence>
<keyword evidence="2" id="KW-1133">Transmembrane helix</keyword>
<keyword evidence="6" id="KW-1185">Reference proteome</keyword>
<proteinExistence type="predicted"/>
<accession>A0A949JP59</accession>
<reference evidence="5" key="1">
    <citation type="submission" date="2021-06" db="EMBL/GenBank/DDBJ databases">
        <title>Sequencing of actinobacteria type strains.</title>
        <authorList>
            <person name="Nguyen G.-S."/>
            <person name="Wentzel A."/>
        </authorList>
    </citation>
    <scope>NUCLEOTIDE SEQUENCE</scope>
    <source>
        <strain evidence="5">P38-E01</strain>
    </source>
</reference>
<dbReference type="RefSeq" id="WP_211042255.1">
    <property type="nucleotide sequence ID" value="NZ_JAELVF020000001.1"/>
</dbReference>
<dbReference type="CDD" id="cd08545">
    <property type="entry name" value="YcnI_like"/>
    <property type="match status" value="1"/>
</dbReference>
<dbReference type="InterPro" id="IPR038507">
    <property type="entry name" value="YcnI-like_sf"/>
</dbReference>
<name>A0A949JP59_9ACTN</name>
<evidence type="ECO:0000256" key="1">
    <source>
        <dbReference type="SAM" id="MobiDB-lite"/>
    </source>
</evidence>
<sequence length="245" mass="25546">MNTTVRRIAAVGGVTAVAVLALGTPALAHVSVDPAEVPGGGYATLNFKVPNERDNASTVKLEITLPTDHPMASVMPEPVPGWKIEVETGKLDKPIESHGNRIEEAPTRITWSGGEIEPGTFQRFPVSVGQLPDDTDRIAFKALQTYDNKEVVRWIEVPEGDREPEFPAPVLALGKAADDGHGGSADSDGKAGRESAAEQDGTDSAQESTSTTDTTARVLGGVGIALGVAGVAYGVLAGRRRDATG</sequence>
<gene>
    <name evidence="5" type="ORF">JGS22_008805</name>
</gene>
<dbReference type="AlphaFoldDB" id="A0A949JP59"/>
<dbReference type="InterPro" id="IPR012533">
    <property type="entry name" value="YcnI-copper_dom"/>
</dbReference>
<evidence type="ECO:0000256" key="2">
    <source>
        <dbReference type="SAM" id="Phobius"/>
    </source>
</evidence>